<dbReference type="EMBL" id="ML975158">
    <property type="protein sequence ID" value="KAF1812357.1"/>
    <property type="molecule type" value="Genomic_DNA"/>
</dbReference>
<reference evidence="5" key="3">
    <citation type="submission" date="2025-04" db="UniProtKB">
        <authorList>
            <consortium name="RefSeq"/>
        </authorList>
    </citation>
    <scope>IDENTIFICATION</scope>
    <source>
        <strain evidence="5">CBS 781.70</strain>
    </source>
</reference>
<evidence type="ECO:0000313" key="3">
    <source>
        <dbReference type="EMBL" id="KAF1812357.1"/>
    </source>
</evidence>
<sequence>MTCLASQWASMATSVGSLWVVICCRGPVDTPEHHTKRGRRRASTKSTKSAYCLSEAEQGAQGPRNPNWRRRISQRISQSSQQRCQLTTVTPCTFTNHIVKPPKRSIDISSSHQLPGLPHSANLQ</sequence>
<dbReference type="Proteomes" id="UP000504638">
    <property type="component" value="Unplaced"/>
</dbReference>
<reference evidence="5" key="2">
    <citation type="submission" date="2020-04" db="EMBL/GenBank/DDBJ databases">
        <authorList>
            <consortium name="NCBI Genome Project"/>
        </authorList>
    </citation>
    <scope>NUCLEOTIDE SEQUENCE</scope>
    <source>
        <strain evidence="5">CBS 781.70</strain>
    </source>
</reference>
<protein>
    <recommendedName>
        <fullName evidence="6">Secreted protein</fullName>
    </recommendedName>
</protein>
<gene>
    <name evidence="3 5" type="ORF">P152DRAFT_33475</name>
</gene>
<accession>A0A6G1G2L6</accession>
<reference evidence="3 5" key="1">
    <citation type="submission" date="2020-01" db="EMBL/GenBank/DDBJ databases">
        <authorList>
            <consortium name="DOE Joint Genome Institute"/>
            <person name="Haridas S."/>
            <person name="Albert R."/>
            <person name="Binder M."/>
            <person name="Bloem J."/>
            <person name="Labutti K."/>
            <person name="Salamov A."/>
            <person name="Andreopoulos B."/>
            <person name="Baker S.E."/>
            <person name="Barry K."/>
            <person name="Bills G."/>
            <person name="Bluhm B.H."/>
            <person name="Cannon C."/>
            <person name="Castanera R."/>
            <person name="Culley D.E."/>
            <person name="Daum C."/>
            <person name="Ezra D."/>
            <person name="Gonzalez J.B."/>
            <person name="Henrissat B."/>
            <person name="Kuo A."/>
            <person name="Liang C."/>
            <person name="Lipzen A."/>
            <person name="Lutzoni F."/>
            <person name="Magnuson J."/>
            <person name="Mondo S."/>
            <person name="Nolan M."/>
            <person name="Ohm R."/>
            <person name="Pangilinan J."/>
            <person name="Park H.-J."/>
            <person name="Ramirez L."/>
            <person name="Alfaro M."/>
            <person name="Sun H."/>
            <person name="Tritt A."/>
            <person name="Yoshinaga Y."/>
            <person name="Zwiers L.-H."/>
            <person name="Turgeon B.G."/>
            <person name="Goodwin S.B."/>
            <person name="Spatafora J.W."/>
            <person name="Crous P.W."/>
            <person name="Grigoriev I.V."/>
        </authorList>
    </citation>
    <scope>NUCLEOTIDE SEQUENCE</scope>
    <source>
        <strain evidence="3 5">CBS 781.70</strain>
    </source>
</reference>
<dbReference type="RefSeq" id="XP_033533988.1">
    <property type="nucleotide sequence ID" value="XM_033675286.1"/>
</dbReference>
<organism evidence="3">
    <name type="scientific">Eremomyces bilateralis CBS 781.70</name>
    <dbReference type="NCBI Taxonomy" id="1392243"/>
    <lineage>
        <taxon>Eukaryota</taxon>
        <taxon>Fungi</taxon>
        <taxon>Dikarya</taxon>
        <taxon>Ascomycota</taxon>
        <taxon>Pezizomycotina</taxon>
        <taxon>Dothideomycetes</taxon>
        <taxon>Dothideomycetes incertae sedis</taxon>
        <taxon>Eremomycetales</taxon>
        <taxon>Eremomycetaceae</taxon>
        <taxon>Eremomyces</taxon>
    </lineage>
</organism>
<feature type="region of interest" description="Disordered" evidence="1">
    <location>
        <begin position="103"/>
        <end position="124"/>
    </location>
</feature>
<feature type="region of interest" description="Disordered" evidence="1">
    <location>
        <begin position="27"/>
        <end position="67"/>
    </location>
</feature>
<evidence type="ECO:0000256" key="1">
    <source>
        <dbReference type="SAM" id="MobiDB-lite"/>
    </source>
</evidence>
<feature type="compositionally biased region" description="Basic residues" evidence="1">
    <location>
        <begin position="34"/>
        <end position="43"/>
    </location>
</feature>
<feature type="signal peptide" evidence="2">
    <location>
        <begin position="1"/>
        <end position="17"/>
    </location>
</feature>
<keyword evidence="4" id="KW-1185">Reference proteome</keyword>
<evidence type="ECO:0000313" key="5">
    <source>
        <dbReference type="RefSeq" id="XP_033533988.1"/>
    </source>
</evidence>
<evidence type="ECO:0000256" key="2">
    <source>
        <dbReference type="SAM" id="SignalP"/>
    </source>
</evidence>
<keyword evidence="2" id="KW-0732">Signal</keyword>
<feature type="chain" id="PRO_5044631782" description="Secreted protein" evidence="2">
    <location>
        <begin position="18"/>
        <end position="124"/>
    </location>
</feature>
<dbReference type="GeneID" id="54415856"/>
<evidence type="ECO:0008006" key="6">
    <source>
        <dbReference type="Google" id="ProtNLM"/>
    </source>
</evidence>
<evidence type="ECO:0000313" key="4">
    <source>
        <dbReference type="Proteomes" id="UP000504638"/>
    </source>
</evidence>
<name>A0A6G1G2L6_9PEZI</name>
<proteinExistence type="predicted"/>
<dbReference type="AlphaFoldDB" id="A0A6G1G2L6"/>